<dbReference type="AlphaFoldDB" id="A0A6A7G9F7"/>
<proteinExistence type="evidence at transcript level"/>
<evidence type="ECO:0000259" key="14">
    <source>
        <dbReference type="PROSITE" id="PS50127"/>
    </source>
</evidence>
<keyword evidence="5" id="KW-0547">Nucleotide-binding</keyword>
<comment type="subcellular location">
    <subcellularLocation>
        <location evidence="1">Endoplasmic reticulum membrane</location>
    </subcellularLocation>
</comment>
<dbReference type="GO" id="GO:0061631">
    <property type="term" value="F:ubiquitin conjugating enzyme activity"/>
    <property type="evidence" value="ECO:0007669"/>
    <property type="project" value="UniProtKB-EC"/>
</dbReference>
<evidence type="ECO:0000256" key="4">
    <source>
        <dbReference type="ARBA" id="ARBA00022692"/>
    </source>
</evidence>
<dbReference type="Gene3D" id="3.10.110.10">
    <property type="entry name" value="Ubiquitin Conjugating Enzyme"/>
    <property type="match status" value="1"/>
</dbReference>
<evidence type="ECO:0000256" key="13">
    <source>
        <dbReference type="SAM" id="Phobius"/>
    </source>
</evidence>
<evidence type="ECO:0000256" key="5">
    <source>
        <dbReference type="ARBA" id="ARBA00022741"/>
    </source>
</evidence>
<protein>
    <recommendedName>
        <fullName evidence="12">Ubiquitin-conjugating enzyme E2 J2</fullName>
        <ecNumber evidence="2">2.3.2.23</ecNumber>
    </recommendedName>
</protein>
<sequence>MASYACMQRLQRELTRLKKDPLPNIEATPLESNILEWHYIIIGPADSPYSGGIYHGKLQFPQDYPFKPPSIFMITPNGRFKTNTRLCLSMSDFHPELWNPLWSVSSILSGLLSFMLDSDVTYGSLSSTRRTKRIHARKSLEFNIGNKLFVTLFPHWKTEFETRRKQRELSGESHSDDEELVDDKEAPKDWTDRVAITFFVVLIAFAVSCLYS</sequence>
<organism evidence="15">
    <name type="scientific">Hirondellea gigas</name>
    <dbReference type="NCBI Taxonomy" id="1518452"/>
    <lineage>
        <taxon>Eukaryota</taxon>
        <taxon>Metazoa</taxon>
        <taxon>Ecdysozoa</taxon>
        <taxon>Arthropoda</taxon>
        <taxon>Crustacea</taxon>
        <taxon>Multicrustacea</taxon>
        <taxon>Malacostraca</taxon>
        <taxon>Eumalacostraca</taxon>
        <taxon>Peracarida</taxon>
        <taxon>Amphipoda</taxon>
        <taxon>Amphilochidea</taxon>
        <taxon>Lysianassida</taxon>
        <taxon>Lysianassidira</taxon>
        <taxon>Lysianassoidea</taxon>
        <taxon>Lysianassidae</taxon>
        <taxon>Hirondellea</taxon>
    </lineage>
</organism>
<dbReference type="EMBL" id="IACT01008037">
    <property type="protein sequence ID" value="LAC27149.1"/>
    <property type="molecule type" value="mRNA"/>
</dbReference>
<dbReference type="SMART" id="SM00212">
    <property type="entry name" value="UBCc"/>
    <property type="match status" value="1"/>
</dbReference>
<keyword evidence="3" id="KW-0808">Transferase</keyword>
<dbReference type="EC" id="2.3.2.23" evidence="2"/>
<dbReference type="PROSITE" id="PS50127">
    <property type="entry name" value="UBC_2"/>
    <property type="match status" value="1"/>
</dbReference>
<keyword evidence="4 13" id="KW-0812">Transmembrane</keyword>
<dbReference type="InterPro" id="IPR016135">
    <property type="entry name" value="UBQ-conjugating_enzyme/RWD"/>
</dbReference>
<dbReference type="Pfam" id="PF00179">
    <property type="entry name" value="UQ_con"/>
    <property type="match status" value="1"/>
</dbReference>
<accession>A0A6A7G9F7</accession>
<keyword evidence="8" id="KW-0067">ATP-binding</keyword>
<evidence type="ECO:0000256" key="6">
    <source>
        <dbReference type="ARBA" id="ARBA00022786"/>
    </source>
</evidence>
<feature type="transmembrane region" description="Helical" evidence="13">
    <location>
        <begin position="194"/>
        <end position="211"/>
    </location>
</feature>
<dbReference type="InterPro" id="IPR050113">
    <property type="entry name" value="Ub_conjugating_enzyme"/>
</dbReference>
<evidence type="ECO:0000256" key="11">
    <source>
        <dbReference type="ARBA" id="ARBA00054775"/>
    </source>
</evidence>
<evidence type="ECO:0000256" key="3">
    <source>
        <dbReference type="ARBA" id="ARBA00022679"/>
    </source>
</evidence>
<evidence type="ECO:0000256" key="1">
    <source>
        <dbReference type="ARBA" id="ARBA00004586"/>
    </source>
</evidence>
<evidence type="ECO:0000256" key="8">
    <source>
        <dbReference type="ARBA" id="ARBA00022840"/>
    </source>
</evidence>
<evidence type="ECO:0000256" key="9">
    <source>
        <dbReference type="ARBA" id="ARBA00022989"/>
    </source>
</evidence>
<dbReference type="FunFam" id="3.10.110.10:FF:000023">
    <property type="entry name" value="Ubiquitin-conjugating enzyme E2 J2"/>
    <property type="match status" value="1"/>
</dbReference>
<dbReference type="CDD" id="cd23799">
    <property type="entry name" value="UBCc_UBE2J"/>
    <property type="match status" value="1"/>
</dbReference>
<reference evidence="15" key="1">
    <citation type="submission" date="2017-11" db="EMBL/GenBank/DDBJ databases">
        <title>The sensing device of the deep-sea amphipod.</title>
        <authorList>
            <person name="Kobayashi H."/>
            <person name="Nagahama T."/>
            <person name="Arai W."/>
            <person name="Sasagawa Y."/>
            <person name="Umeda M."/>
            <person name="Hayashi T."/>
            <person name="Nikaido I."/>
            <person name="Watanabe H."/>
            <person name="Oguri K."/>
            <person name="Kitazato H."/>
            <person name="Fujioka K."/>
            <person name="Kido Y."/>
            <person name="Takami H."/>
        </authorList>
    </citation>
    <scope>NUCLEOTIDE SEQUENCE</scope>
    <source>
        <tissue evidence="15">Whole body</tissue>
    </source>
</reference>
<feature type="domain" description="UBC core" evidence="14">
    <location>
        <begin position="5"/>
        <end position="155"/>
    </location>
</feature>
<name>A0A6A7G9F7_9CRUS</name>
<evidence type="ECO:0000256" key="7">
    <source>
        <dbReference type="ARBA" id="ARBA00022824"/>
    </source>
</evidence>
<evidence type="ECO:0000313" key="15">
    <source>
        <dbReference type="EMBL" id="LAC27149.1"/>
    </source>
</evidence>
<keyword evidence="6" id="KW-0833">Ubl conjugation pathway</keyword>
<evidence type="ECO:0000256" key="10">
    <source>
        <dbReference type="ARBA" id="ARBA00023136"/>
    </source>
</evidence>
<evidence type="ECO:0000256" key="2">
    <source>
        <dbReference type="ARBA" id="ARBA00012486"/>
    </source>
</evidence>
<dbReference type="SUPFAM" id="SSF54495">
    <property type="entry name" value="UBC-like"/>
    <property type="match status" value="1"/>
</dbReference>
<evidence type="ECO:0000256" key="12">
    <source>
        <dbReference type="ARBA" id="ARBA00073320"/>
    </source>
</evidence>
<keyword evidence="7" id="KW-0256">Endoplasmic reticulum</keyword>
<dbReference type="GO" id="GO:0005789">
    <property type="term" value="C:endoplasmic reticulum membrane"/>
    <property type="evidence" value="ECO:0007669"/>
    <property type="project" value="UniProtKB-SubCell"/>
</dbReference>
<keyword evidence="10 13" id="KW-0472">Membrane</keyword>
<keyword evidence="9 13" id="KW-1133">Transmembrane helix</keyword>
<dbReference type="InterPro" id="IPR000608">
    <property type="entry name" value="UBC"/>
</dbReference>
<comment type="function">
    <text evidence="11">Catalyzes the covalent attachment of ubiquitin to other proteins. Seems to function in the selective degradation of misfolded membrane proteins from the endoplasmic reticulum (ERAD). In cooperation with the GATOR2 complex, catalyzes 'Lys-6'-linked ubiquitination of NPRL2.</text>
</comment>
<dbReference type="GO" id="GO:0005524">
    <property type="term" value="F:ATP binding"/>
    <property type="evidence" value="ECO:0007669"/>
    <property type="project" value="UniProtKB-KW"/>
</dbReference>
<dbReference type="PANTHER" id="PTHR24067">
    <property type="entry name" value="UBIQUITIN-CONJUGATING ENZYME E2"/>
    <property type="match status" value="1"/>
</dbReference>